<organism evidence="8 9">
    <name type="scientific">Myripristis murdjan</name>
    <name type="common">pinecone soldierfish</name>
    <dbReference type="NCBI Taxonomy" id="586833"/>
    <lineage>
        <taxon>Eukaryota</taxon>
        <taxon>Metazoa</taxon>
        <taxon>Chordata</taxon>
        <taxon>Craniata</taxon>
        <taxon>Vertebrata</taxon>
        <taxon>Euteleostomi</taxon>
        <taxon>Actinopterygii</taxon>
        <taxon>Neopterygii</taxon>
        <taxon>Teleostei</taxon>
        <taxon>Neoteleostei</taxon>
        <taxon>Acanthomorphata</taxon>
        <taxon>Holocentriformes</taxon>
        <taxon>Holocentridae</taxon>
        <taxon>Myripristis</taxon>
    </lineage>
</organism>
<protein>
    <submittedName>
        <fullName evidence="8">SLIT-ROBO Rho GTPase activating protein 2</fullName>
    </submittedName>
</protein>
<dbReference type="InterPro" id="IPR008936">
    <property type="entry name" value="Rho_GTPase_activation_prot"/>
</dbReference>
<dbReference type="Gene3D" id="1.20.1270.60">
    <property type="entry name" value="Arfaptin homology (AH) domain/BAR domain"/>
    <property type="match status" value="1"/>
</dbReference>
<dbReference type="GeneTree" id="ENSGT00950000182824"/>
<evidence type="ECO:0000259" key="6">
    <source>
        <dbReference type="PROSITE" id="PS50238"/>
    </source>
</evidence>
<feature type="compositionally biased region" description="Gly residues" evidence="5">
    <location>
        <begin position="929"/>
        <end position="941"/>
    </location>
</feature>
<feature type="compositionally biased region" description="Polar residues" evidence="5">
    <location>
        <begin position="863"/>
        <end position="877"/>
    </location>
</feature>
<feature type="compositionally biased region" description="Basic and acidic residues" evidence="5">
    <location>
        <begin position="181"/>
        <end position="203"/>
    </location>
</feature>
<dbReference type="Ensembl" id="ENSMMDT00005054636.1">
    <property type="protein sequence ID" value="ENSMMDP00005053596.1"/>
    <property type="gene ID" value="ENSMMDG00005024103.1"/>
</dbReference>
<keyword evidence="1" id="KW-0728">SH3 domain</keyword>
<dbReference type="SUPFAM" id="SSF48350">
    <property type="entry name" value="GTPase activation domain, GAP"/>
    <property type="match status" value="1"/>
</dbReference>
<dbReference type="Pfam" id="PF00611">
    <property type="entry name" value="FCH"/>
    <property type="match status" value="1"/>
</dbReference>
<dbReference type="PROSITE" id="PS50238">
    <property type="entry name" value="RHOGAP"/>
    <property type="match status" value="1"/>
</dbReference>
<dbReference type="Pfam" id="PF00620">
    <property type="entry name" value="RhoGAP"/>
    <property type="match status" value="1"/>
</dbReference>
<dbReference type="GO" id="GO:0005096">
    <property type="term" value="F:GTPase activator activity"/>
    <property type="evidence" value="ECO:0007669"/>
    <property type="project" value="UniProtKB-KW"/>
</dbReference>
<feature type="region of interest" description="Disordered" evidence="5">
    <location>
        <begin position="181"/>
        <end position="234"/>
    </location>
</feature>
<evidence type="ECO:0000256" key="2">
    <source>
        <dbReference type="ARBA" id="ARBA00022468"/>
    </source>
</evidence>
<dbReference type="Gene3D" id="1.10.555.10">
    <property type="entry name" value="Rho GTPase activation protein"/>
    <property type="match status" value="1"/>
</dbReference>
<reference evidence="8" key="1">
    <citation type="submission" date="2019-06" db="EMBL/GenBank/DDBJ databases">
        <authorList>
            <consortium name="Wellcome Sanger Institute Data Sharing"/>
        </authorList>
    </citation>
    <scope>NUCLEOTIDE SEQUENCE [LARGE SCALE GENOMIC DNA]</scope>
</reference>
<evidence type="ECO:0000256" key="1">
    <source>
        <dbReference type="ARBA" id="ARBA00022443"/>
    </source>
</evidence>
<evidence type="ECO:0000256" key="3">
    <source>
        <dbReference type="ARBA" id="ARBA00023054"/>
    </source>
</evidence>
<feature type="domain" description="F-BAR" evidence="7">
    <location>
        <begin position="19"/>
        <end position="324"/>
    </location>
</feature>
<dbReference type="AlphaFoldDB" id="A0A668AYR5"/>
<evidence type="ECO:0000256" key="5">
    <source>
        <dbReference type="SAM" id="MobiDB-lite"/>
    </source>
</evidence>
<feature type="compositionally biased region" description="Polar residues" evidence="5">
    <location>
        <begin position="840"/>
        <end position="851"/>
    </location>
</feature>
<dbReference type="FunFam" id="1.20.1270.60:FF:000006">
    <property type="entry name" value="SLIT-ROBO Rho GTPase-activating protein 1 isoform 2"/>
    <property type="match status" value="1"/>
</dbReference>
<feature type="compositionally biased region" description="Pro residues" evidence="5">
    <location>
        <begin position="1021"/>
        <end position="1031"/>
    </location>
</feature>
<dbReference type="Proteomes" id="UP000472263">
    <property type="component" value="Chromosome 5"/>
</dbReference>
<dbReference type="SMART" id="SM00055">
    <property type="entry name" value="FCH"/>
    <property type="match status" value="1"/>
</dbReference>
<feature type="domain" description="Rho-GAP" evidence="6">
    <location>
        <begin position="480"/>
        <end position="671"/>
    </location>
</feature>
<dbReference type="CDD" id="cd04383">
    <property type="entry name" value="RhoGAP_srGAP"/>
    <property type="match status" value="1"/>
</dbReference>
<reference evidence="8" key="2">
    <citation type="submission" date="2025-08" db="UniProtKB">
        <authorList>
            <consortium name="Ensembl"/>
        </authorList>
    </citation>
    <scope>IDENTIFICATION</scope>
</reference>
<dbReference type="InterPro" id="IPR031160">
    <property type="entry name" value="F_BAR_dom"/>
</dbReference>
<dbReference type="PANTHER" id="PTHR14166">
    <property type="entry name" value="SLIT-ROBO RHO GTPASE ACTIVATING PROTEIN"/>
    <property type="match status" value="1"/>
</dbReference>
<keyword evidence="2" id="KW-0343">GTPase activation</keyword>
<proteinExistence type="predicted"/>
<dbReference type="FunFam" id="1.10.555.10:FF:000010">
    <property type="entry name" value="SLIT-ROBO Rho GTPase-activating protein 1 isoform 2"/>
    <property type="match status" value="1"/>
</dbReference>
<dbReference type="PROSITE" id="PS51741">
    <property type="entry name" value="F_BAR"/>
    <property type="match status" value="1"/>
</dbReference>
<dbReference type="GO" id="GO:0007165">
    <property type="term" value="P:signal transduction"/>
    <property type="evidence" value="ECO:0007669"/>
    <property type="project" value="InterPro"/>
</dbReference>
<dbReference type="InterPro" id="IPR051627">
    <property type="entry name" value="SLIT-ROBO_RhoGAP"/>
</dbReference>
<dbReference type="SMART" id="SM00324">
    <property type="entry name" value="RhoGAP"/>
    <property type="match status" value="1"/>
</dbReference>
<evidence type="ECO:0000256" key="4">
    <source>
        <dbReference type="PROSITE-ProRule" id="PRU01077"/>
    </source>
</evidence>
<feature type="compositionally biased region" description="Low complexity" evidence="5">
    <location>
        <begin position="969"/>
        <end position="979"/>
    </location>
</feature>
<dbReference type="InterPro" id="IPR000198">
    <property type="entry name" value="RhoGAP_dom"/>
</dbReference>
<name>A0A668AYR5_9TELE</name>
<gene>
    <name evidence="8" type="primary">SRGAP2C</name>
    <name evidence="8" type="synonym">srgap2</name>
</gene>
<dbReference type="InterPro" id="IPR027267">
    <property type="entry name" value="AH/BAR_dom_sf"/>
</dbReference>
<accession>A0A668AYR5</accession>
<dbReference type="SUPFAM" id="SSF103657">
    <property type="entry name" value="BAR/IMD domain-like"/>
    <property type="match status" value="1"/>
</dbReference>
<feature type="region of interest" description="Disordered" evidence="5">
    <location>
        <begin position="929"/>
        <end position="1056"/>
    </location>
</feature>
<keyword evidence="3 4" id="KW-0175">Coiled coil</keyword>
<evidence type="ECO:0000259" key="7">
    <source>
        <dbReference type="PROSITE" id="PS51741"/>
    </source>
</evidence>
<evidence type="ECO:0000313" key="8">
    <source>
        <dbReference type="Ensembl" id="ENSMMDP00005053596.1"/>
    </source>
</evidence>
<reference evidence="8" key="3">
    <citation type="submission" date="2025-09" db="UniProtKB">
        <authorList>
            <consortium name="Ensembl"/>
        </authorList>
    </citation>
    <scope>IDENTIFICATION</scope>
</reference>
<feature type="region of interest" description="Disordered" evidence="5">
    <location>
        <begin position="789"/>
        <end position="883"/>
    </location>
</feature>
<sequence>MTSPAKFRKDKEIVAEYETQVKEIRAQLVEQLKCLDQQCELRVQLLQDLQDFFRKKAEIEMDYSRNLEKLAERFLTKTRSTKDHLLKKEQSVLSPVNCWNLLLVQVKRESRDHATLSDLYLNNIIPRFAQVSEDSGRLFKKSKEVGVQLQEDLMKVLNELYTVMKTYHMYNTDSINAESKLKEAEKQEEKQMGRSSRQDDRQTPRSPDTLASVKTEEKHVRRSSVKKIEKMKEKRQAKYTENKLKAIKARNEYLLALEATNSCVFKYYIHDLSDIIDCCDLGYHASLHRALRTYLSAELNVETSKHTGLETLEGAAESLEPNGDKQKLMETYNNVFCPPVRFDFQSHMGDTMGVMCAQQPLEGELLQRCQQLQSRLSTLKIENEEVKKTMEATLSTIQDMVTVEDYDVSECFHHSNSMESVKSTVSESYLSKPSLAKRRANQQETEQFYFTKLKEFLEGRNLITKLEAKHDLIQKTLGESELDCHTVPHTDSGQGIPLMVESCIRFISRHGLQHEGIFRVSGSQVEVNDIKNAFERGEDPLAGDQNDHDMDSIAGVLKLYFRGLDHALFPKEVFHDLISCVSMESLQERAVHIKKVLQSLPSKTLIIMRYLFAFLNHLSQYSEENMMDPYNLAICFGPTLMSVPEGHDQVSCQAHVNELIKTIIIHHDTIFPGPEDLQGPVYTIPGTGDDFCDSPHCEPPLVEEPAPDTIILVSTRGLLVGHGHCSNCESICLSPGCLRADGGRGSPKPDVDSRDILEERVSTRGSAASPTGAHVADIYLANLNKMRKRPESGSIRRTFRGSESESTSPGASGGGGGMRTASLPVGGALLKETGDKRPVSSHSILNSVTRHSSLKTKVESPQLRKTTTAGRSKSFSNHRPLDPEVIAQDIEAAMSSALSELRELERQSTSKHTHAPDVVLDTLEQLKGVCGGGSGGGGGGASEPSSPLHSRLLRDNEGGSAHTHPLQRSASSASDVPSSFRPAKSQPRSPESRPPATRPKPVVFPKSGGSGSPAMGSPTSTVPPTPPPPPSAHTHSLPHTPPPPPPPQSNDKSCPA</sequence>
<keyword evidence="9" id="KW-1185">Reference proteome</keyword>
<feature type="compositionally biased region" description="Pro residues" evidence="5">
    <location>
        <begin position="1039"/>
        <end position="1048"/>
    </location>
</feature>
<dbReference type="InterPro" id="IPR001060">
    <property type="entry name" value="FCH_dom"/>
</dbReference>
<evidence type="ECO:0000313" key="9">
    <source>
        <dbReference type="Proteomes" id="UP000472263"/>
    </source>
</evidence>